<proteinExistence type="predicted"/>
<name>A0ABX4XLQ5_9LIST</name>
<sequence length="90" mass="10348">MRYPDIIEVYAGFDPLQENITVESPIIIGVHASDSNVYIQLNDGTRWRVLTDDGGKFEYALEMLQVGDTISMQAKNGAKYEEFWNEMIRE</sequence>
<reference evidence="1 2" key="1">
    <citation type="submission" date="2016-11" db="EMBL/GenBank/DDBJ databases">
        <title>Whole Genome Sequence of Listeria newyorkensis.</title>
        <authorList>
            <person name="Frink S."/>
            <person name="Morales C."/>
            <person name="Kiang D."/>
        </authorList>
    </citation>
    <scope>NUCLEOTIDE SEQUENCE [LARGE SCALE GENOMIC DNA]</scope>
    <source>
        <strain evidence="1 2">F1604011-044</strain>
    </source>
</reference>
<gene>
    <name evidence="1" type="ORF">BMT55_11605</name>
</gene>
<dbReference type="Proteomes" id="UP000236500">
    <property type="component" value="Unassembled WGS sequence"/>
</dbReference>
<evidence type="ECO:0000313" key="1">
    <source>
        <dbReference type="EMBL" id="PNP90619.1"/>
    </source>
</evidence>
<accession>A0ABX4XLQ5</accession>
<evidence type="ECO:0000313" key="2">
    <source>
        <dbReference type="Proteomes" id="UP000236500"/>
    </source>
</evidence>
<comment type="caution">
    <text evidence="1">The sequence shown here is derived from an EMBL/GenBank/DDBJ whole genome shotgun (WGS) entry which is preliminary data.</text>
</comment>
<keyword evidence="2" id="KW-1185">Reference proteome</keyword>
<dbReference type="RefSeq" id="WP_103034957.1">
    <property type="nucleotide sequence ID" value="NZ_MPDH01000014.1"/>
</dbReference>
<organism evidence="1 2">
    <name type="scientific">Listeria newyorkensis</name>
    <dbReference type="NCBI Taxonomy" id="1497681"/>
    <lineage>
        <taxon>Bacteria</taxon>
        <taxon>Bacillati</taxon>
        <taxon>Bacillota</taxon>
        <taxon>Bacilli</taxon>
        <taxon>Bacillales</taxon>
        <taxon>Listeriaceae</taxon>
        <taxon>Listeria</taxon>
    </lineage>
</organism>
<protein>
    <submittedName>
        <fullName evidence="1">Uncharacterized protein</fullName>
    </submittedName>
</protein>
<dbReference type="EMBL" id="MPDH01000014">
    <property type="protein sequence ID" value="PNP90619.1"/>
    <property type="molecule type" value="Genomic_DNA"/>
</dbReference>